<keyword evidence="3" id="KW-1185">Reference proteome</keyword>
<reference evidence="2 3" key="1">
    <citation type="submission" date="2020-04" db="EMBL/GenBank/DDBJ databases">
        <title>Genome sequence for Sphingorhabdus sp. strain M1.</title>
        <authorList>
            <person name="Park S.-J."/>
        </authorList>
    </citation>
    <scope>NUCLEOTIDE SEQUENCE [LARGE SCALE GENOMIC DNA]</scope>
    <source>
        <strain evidence="2 3">JK6</strain>
    </source>
</reference>
<dbReference type="RefSeq" id="WP_168817856.1">
    <property type="nucleotide sequence ID" value="NZ_CP051217.1"/>
</dbReference>
<proteinExistence type="predicted"/>
<dbReference type="KEGG" id="phao:HF685_01135"/>
<evidence type="ECO:0000256" key="1">
    <source>
        <dbReference type="SAM" id="MobiDB-lite"/>
    </source>
</evidence>
<sequence length="78" mass="8452">MPLFFPPTAPETADNSNDDNREANPSSISVDLHGINAPRPSLPGTDPFVVSLSKQPSRQCTVNPIEVLRLAQDERIGI</sequence>
<evidence type="ECO:0000313" key="2">
    <source>
        <dbReference type="EMBL" id="QJB68080.1"/>
    </source>
</evidence>
<organism evidence="2 3">
    <name type="scientific">Parasphingorhabdus halotolerans</name>
    <dbReference type="NCBI Taxonomy" id="2725558"/>
    <lineage>
        <taxon>Bacteria</taxon>
        <taxon>Pseudomonadati</taxon>
        <taxon>Pseudomonadota</taxon>
        <taxon>Alphaproteobacteria</taxon>
        <taxon>Sphingomonadales</taxon>
        <taxon>Sphingomonadaceae</taxon>
        <taxon>Parasphingorhabdus</taxon>
    </lineage>
</organism>
<protein>
    <submittedName>
        <fullName evidence="2">Uncharacterized protein</fullName>
    </submittedName>
</protein>
<evidence type="ECO:0000313" key="3">
    <source>
        <dbReference type="Proteomes" id="UP000501600"/>
    </source>
</evidence>
<dbReference type="Proteomes" id="UP000501600">
    <property type="component" value="Chromosome"/>
</dbReference>
<dbReference type="EMBL" id="CP051217">
    <property type="protein sequence ID" value="QJB68080.1"/>
    <property type="molecule type" value="Genomic_DNA"/>
</dbReference>
<gene>
    <name evidence="2" type="ORF">HF685_01135</name>
</gene>
<name>A0A6H2DI68_9SPHN</name>
<dbReference type="AlphaFoldDB" id="A0A6H2DI68"/>
<feature type="region of interest" description="Disordered" evidence="1">
    <location>
        <begin position="1"/>
        <end position="50"/>
    </location>
</feature>
<accession>A0A6H2DI68</accession>